<evidence type="ECO:0000256" key="7">
    <source>
        <dbReference type="ARBA" id="ARBA00047989"/>
    </source>
</evidence>
<accession>X0ZPB7</accession>
<keyword evidence="5" id="KW-0378">Hydrolase</keyword>
<dbReference type="PANTHER" id="PTHR30616">
    <property type="entry name" value="UNCHARACTERIZED PROTEIN YFIH"/>
    <property type="match status" value="1"/>
</dbReference>
<organism evidence="10">
    <name type="scientific">marine sediment metagenome</name>
    <dbReference type="NCBI Taxonomy" id="412755"/>
    <lineage>
        <taxon>unclassified sequences</taxon>
        <taxon>metagenomes</taxon>
        <taxon>ecological metagenomes</taxon>
    </lineage>
</organism>
<proteinExistence type="inferred from homology"/>
<dbReference type="PANTHER" id="PTHR30616:SF2">
    <property type="entry name" value="PURINE NUCLEOSIDE PHOSPHORYLASE LACC1"/>
    <property type="match status" value="1"/>
</dbReference>
<dbReference type="InterPro" id="IPR003730">
    <property type="entry name" value="Cu_polyphenol_OxRdtase"/>
</dbReference>
<keyword evidence="4" id="KW-0479">Metal-binding</keyword>
<dbReference type="GO" id="GO:0005507">
    <property type="term" value="F:copper ion binding"/>
    <property type="evidence" value="ECO:0007669"/>
    <property type="project" value="TreeGrafter"/>
</dbReference>
<evidence type="ECO:0000256" key="9">
    <source>
        <dbReference type="ARBA" id="ARBA00049893"/>
    </source>
</evidence>
<evidence type="ECO:0000256" key="2">
    <source>
        <dbReference type="ARBA" id="ARBA00007353"/>
    </source>
</evidence>
<dbReference type="GO" id="GO:0017061">
    <property type="term" value="F:S-methyl-5-thioadenosine phosphorylase activity"/>
    <property type="evidence" value="ECO:0007669"/>
    <property type="project" value="UniProtKB-EC"/>
</dbReference>
<dbReference type="AlphaFoldDB" id="X0ZPB7"/>
<dbReference type="EMBL" id="BART01006235">
    <property type="protein sequence ID" value="GAG59897.1"/>
    <property type="molecule type" value="Genomic_DNA"/>
</dbReference>
<evidence type="ECO:0000256" key="3">
    <source>
        <dbReference type="ARBA" id="ARBA00022679"/>
    </source>
</evidence>
<name>X0ZPB7_9ZZZZ</name>
<comment type="caution">
    <text evidence="10">The sequence shown here is derived from an EMBL/GenBank/DDBJ whole genome shotgun (WGS) entry which is preliminary data.</text>
</comment>
<dbReference type="GO" id="GO:0016787">
    <property type="term" value="F:hydrolase activity"/>
    <property type="evidence" value="ECO:0007669"/>
    <property type="project" value="UniProtKB-KW"/>
</dbReference>
<evidence type="ECO:0000256" key="1">
    <source>
        <dbReference type="ARBA" id="ARBA00000553"/>
    </source>
</evidence>
<reference evidence="10" key="1">
    <citation type="journal article" date="2014" name="Front. Microbiol.">
        <title>High frequency of phylogenetically diverse reductive dehalogenase-homologous genes in deep subseafloor sedimentary metagenomes.</title>
        <authorList>
            <person name="Kawai M."/>
            <person name="Futagami T."/>
            <person name="Toyoda A."/>
            <person name="Takaki Y."/>
            <person name="Nishi S."/>
            <person name="Hori S."/>
            <person name="Arai W."/>
            <person name="Tsubouchi T."/>
            <person name="Morono Y."/>
            <person name="Uchiyama I."/>
            <person name="Ito T."/>
            <person name="Fujiyama A."/>
            <person name="Inagaki F."/>
            <person name="Takami H."/>
        </authorList>
    </citation>
    <scope>NUCLEOTIDE SEQUENCE</scope>
    <source>
        <strain evidence="10">Expedition CK06-06</strain>
    </source>
</reference>
<protein>
    <recommendedName>
        <fullName evidence="11">Purine nucleoside phosphorylase</fullName>
    </recommendedName>
</protein>
<keyword evidence="3" id="KW-0808">Transferase</keyword>
<dbReference type="InterPro" id="IPR011324">
    <property type="entry name" value="Cytotoxic_necrot_fac-like_cat"/>
</dbReference>
<dbReference type="InterPro" id="IPR038371">
    <property type="entry name" value="Cu_polyphenol_OxRdtase_sf"/>
</dbReference>
<dbReference type="Gene3D" id="3.60.140.10">
    <property type="entry name" value="CNF1/YfiH-like putative cysteine hydrolases"/>
    <property type="match status" value="1"/>
</dbReference>
<evidence type="ECO:0000256" key="5">
    <source>
        <dbReference type="ARBA" id="ARBA00022801"/>
    </source>
</evidence>
<dbReference type="Pfam" id="PF02578">
    <property type="entry name" value="Cu-oxidase_4"/>
    <property type="match status" value="1"/>
</dbReference>
<comment type="similarity">
    <text evidence="2">Belongs to the purine nucleoside phosphorylase YfiH/LACC1 family.</text>
</comment>
<dbReference type="SUPFAM" id="SSF64438">
    <property type="entry name" value="CNF1/YfiH-like putative cysteine hydrolases"/>
    <property type="match status" value="1"/>
</dbReference>
<comment type="catalytic activity">
    <reaction evidence="8">
        <text>adenosine + phosphate = alpha-D-ribose 1-phosphate + adenine</text>
        <dbReference type="Rhea" id="RHEA:27642"/>
        <dbReference type="ChEBI" id="CHEBI:16335"/>
        <dbReference type="ChEBI" id="CHEBI:16708"/>
        <dbReference type="ChEBI" id="CHEBI:43474"/>
        <dbReference type="ChEBI" id="CHEBI:57720"/>
        <dbReference type="EC" id="2.4.2.1"/>
    </reaction>
    <physiologicalReaction direction="left-to-right" evidence="8">
        <dbReference type="Rhea" id="RHEA:27643"/>
    </physiologicalReaction>
</comment>
<dbReference type="CDD" id="cd16833">
    <property type="entry name" value="YfiH"/>
    <property type="match status" value="1"/>
</dbReference>
<evidence type="ECO:0008006" key="11">
    <source>
        <dbReference type="Google" id="ProtNLM"/>
    </source>
</evidence>
<sequence>MGATVGDELERVIENRTRSFNGLDRDHKSIFDVWQVHGSEVICADAPRKTRTPIRKADAILTDQPQVTLFMRFADCVPVFLFDPVHAVVGMVHAGWPGTIKRTAGLAVETMRSKYGTKPVDILAAIGPSIGPHHYQVGPEVVEQVIKAFGEDAQRMLQQSVNDSPDKKQFDLWKANEFILEQTGVRNIEISAICTACNISDWYSHRGENGRTGRFGALFALSSSG</sequence>
<evidence type="ECO:0000313" key="10">
    <source>
        <dbReference type="EMBL" id="GAG59897.1"/>
    </source>
</evidence>
<keyword evidence="6" id="KW-0862">Zinc</keyword>
<evidence type="ECO:0000256" key="4">
    <source>
        <dbReference type="ARBA" id="ARBA00022723"/>
    </source>
</evidence>
<comment type="catalytic activity">
    <reaction evidence="1">
        <text>inosine + phosphate = alpha-D-ribose 1-phosphate + hypoxanthine</text>
        <dbReference type="Rhea" id="RHEA:27646"/>
        <dbReference type="ChEBI" id="CHEBI:17368"/>
        <dbReference type="ChEBI" id="CHEBI:17596"/>
        <dbReference type="ChEBI" id="CHEBI:43474"/>
        <dbReference type="ChEBI" id="CHEBI:57720"/>
        <dbReference type="EC" id="2.4.2.1"/>
    </reaction>
    <physiologicalReaction direction="left-to-right" evidence="1">
        <dbReference type="Rhea" id="RHEA:27647"/>
    </physiologicalReaction>
</comment>
<evidence type="ECO:0000256" key="6">
    <source>
        <dbReference type="ARBA" id="ARBA00022833"/>
    </source>
</evidence>
<evidence type="ECO:0000256" key="8">
    <source>
        <dbReference type="ARBA" id="ARBA00048968"/>
    </source>
</evidence>
<comment type="catalytic activity">
    <reaction evidence="9">
        <text>S-methyl-5'-thioadenosine + phosphate = 5-(methylsulfanyl)-alpha-D-ribose 1-phosphate + adenine</text>
        <dbReference type="Rhea" id="RHEA:11852"/>
        <dbReference type="ChEBI" id="CHEBI:16708"/>
        <dbReference type="ChEBI" id="CHEBI:17509"/>
        <dbReference type="ChEBI" id="CHEBI:43474"/>
        <dbReference type="ChEBI" id="CHEBI:58533"/>
        <dbReference type="EC" id="2.4.2.28"/>
    </reaction>
    <physiologicalReaction direction="left-to-right" evidence="9">
        <dbReference type="Rhea" id="RHEA:11853"/>
    </physiologicalReaction>
</comment>
<dbReference type="NCBIfam" id="TIGR00726">
    <property type="entry name" value="peptidoglycan editing factor PgeF"/>
    <property type="match status" value="1"/>
</dbReference>
<comment type="catalytic activity">
    <reaction evidence="7">
        <text>adenosine + H2O + H(+) = inosine + NH4(+)</text>
        <dbReference type="Rhea" id="RHEA:24408"/>
        <dbReference type="ChEBI" id="CHEBI:15377"/>
        <dbReference type="ChEBI" id="CHEBI:15378"/>
        <dbReference type="ChEBI" id="CHEBI:16335"/>
        <dbReference type="ChEBI" id="CHEBI:17596"/>
        <dbReference type="ChEBI" id="CHEBI:28938"/>
        <dbReference type="EC" id="3.5.4.4"/>
    </reaction>
    <physiologicalReaction direction="left-to-right" evidence="7">
        <dbReference type="Rhea" id="RHEA:24409"/>
    </physiologicalReaction>
</comment>
<gene>
    <name evidence="10" type="ORF">S01H4_14208</name>
</gene>